<dbReference type="PANTHER" id="PTHR47053:SF1">
    <property type="entry name" value="MUREIN DD-ENDOPEPTIDASE MEPH-RELATED"/>
    <property type="match status" value="1"/>
</dbReference>
<evidence type="ECO:0000256" key="5">
    <source>
        <dbReference type="SAM" id="Phobius"/>
    </source>
</evidence>
<keyword evidence="4" id="KW-0788">Thiol protease</keyword>
<dbReference type="RefSeq" id="WP_050354993.1">
    <property type="nucleotide sequence ID" value="NZ_LGSS01000005.1"/>
</dbReference>
<sequence length="180" mass="19815">MIINKIKNTKDQKVKLCKKVLSISIACLSVITSSVLVNNTVYASNSKTVQAVNSESNAFTSKIKNEALKYLNVPYKSGGISPNGFDCSGFTKYVFGNLGINLPRRASEQANMNKTVINRNNIQTGDLLFFENTPGKVGHVAIALDNKTYIHASTSKKKIIITNMSNTYFVNNFVKAIRVQ</sequence>
<dbReference type="GO" id="GO:0008234">
    <property type="term" value="F:cysteine-type peptidase activity"/>
    <property type="evidence" value="ECO:0007669"/>
    <property type="project" value="UniProtKB-KW"/>
</dbReference>
<evidence type="ECO:0000256" key="2">
    <source>
        <dbReference type="ARBA" id="ARBA00022670"/>
    </source>
</evidence>
<dbReference type="AlphaFoldDB" id="A0A0L0WBT4"/>
<evidence type="ECO:0000256" key="1">
    <source>
        <dbReference type="ARBA" id="ARBA00007074"/>
    </source>
</evidence>
<dbReference type="GO" id="GO:0006508">
    <property type="term" value="P:proteolysis"/>
    <property type="evidence" value="ECO:0007669"/>
    <property type="project" value="UniProtKB-KW"/>
</dbReference>
<evidence type="ECO:0000313" key="8">
    <source>
        <dbReference type="Proteomes" id="UP000037267"/>
    </source>
</evidence>
<dbReference type="InterPro" id="IPR051202">
    <property type="entry name" value="Peptidase_C40"/>
</dbReference>
<evidence type="ECO:0000259" key="6">
    <source>
        <dbReference type="PROSITE" id="PS51935"/>
    </source>
</evidence>
<reference evidence="8" key="1">
    <citation type="submission" date="2015-07" db="EMBL/GenBank/DDBJ databases">
        <title>Draft genome sequence of the purine-degrading Gottschalkia purinilyticum DSM 1384 (formerly Clostridium purinilyticum).</title>
        <authorList>
            <person name="Poehlein A."/>
            <person name="Schiel-Bengelsdorf B."/>
            <person name="Bengelsdorf F.R."/>
            <person name="Daniel R."/>
            <person name="Duerre P."/>
        </authorList>
    </citation>
    <scope>NUCLEOTIDE SEQUENCE [LARGE SCALE GENOMIC DNA]</scope>
    <source>
        <strain evidence="8">DSM 1384</strain>
    </source>
</reference>
<dbReference type="STRING" id="1503.CLPU_5c02140"/>
<proteinExistence type="inferred from homology"/>
<dbReference type="PROSITE" id="PS51935">
    <property type="entry name" value="NLPC_P60"/>
    <property type="match status" value="1"/>
</dbReference>
<dbReference type="PANTHER" id="PTHR47053">
    <property type="entry name" value="MUREIN DD-ENDOPEPTIDASE MEPH-RELATED"/>
    <property type="match status" value="1"/>
</dbReference>
<name>A0A0L0WBT4_GOTPU</name>
<organism evidence="7 8">
    <name type="scientific">Gottschalkia purinilytica</name>
    <name type="common">Clostridium purinilyticum</name>
    <dbReference type="NCBI Taxonomy" id="1503"/>
    <lineage>
        <taxon>Bacteria</taxon>
        <taxon>Bacillati</taxon>
        <taxon>Bacillota</taxon>
        <taxon>Tissierellia</taxon>
        <taxon>Tissierellales</taxon>
        <taxon>Gottschalkiaceae</taxon>
        <taxon>Gottschalkia</taxon>
    </lineage>
</organism>
<dbReference type="Proteomes" id="UP000037267">
    <property type="component" value="Unassembled WGS sequence"/>
</dbReference>
<dbReference type="EMBL" id="LGSS01000005">
    <property type="protein sequence ID" value="KNF08907.1"/>
    <property type="molecule type" value="Genomic_DNA"/>
</dbReference>
<keyword evidence="5" id="KW-0812">Transmembrane</keyword>
<accession>A0A0L0WBT4</accession>
<gene>
    <name evidence="7" type="ORF">CLPU_5c02140</name>
</gene>
<feature type="transmembrane region" description="Helical" evidence="5">
    <location>
        <begin position="20"/>
        <end position="37"/>
    </location>
</feature>
<evidence type="ECO:0000256" key="3">
    <source>
        <dbReference type="ARBA" id="ARBA00022801"/>
    </source>
</evidence>
<dbReference type="Gene3D" id="3.90.1720.10">
    <property type="entry name" value="endopeptidase domain like (from Nostoc punctiforme)"/>
    <property type="match status" value="1"/>
</dbReference>
<evidence type="ECO:0000256" key="4">
    <source>
        <dbReference type="ARBA" id="ARBA00022807"/>
    </source>
</evidence>
<feature type="domain" description="NlpC/P60" evidence="6">
    <location>
        <begin position="57"/>
        <end position="180"/>
    </location>
</feature>
<dbReference type="InterPro" id="IPR000064">
    <property type="entry name" value="NLP_P60_dom"/>
</dbReference>
<dbReference type="OrthoDB" id="9808890at2"/>
<dbReference type="Pfam" id="PF00877">
    <property type="entry name" value="NLPC_P60"/>
    <property type="match status" value="1"/>
</dbReference>
<dbReference type="SUPFAM" id="SSF54001">
    <property type="entry name" value="Cysteine proteinases"/>
    <property type="match status" value="1"/>
</dbReference>
<keyword evidence="5" id="KW-1133">Transmembrane helix</keyword>
<comment type="similarity">
    <text evidence="1">Belongs to the peptidase C40 family.</text>
</comment>
<dbReference type="InterPro" id="IPR038765">
    <property type="entry name" value="Papain-like_cys_pep_sf"/>
</dbReference>
<evidence type="ECO:0000313" key="7">
    <source>
        <dbReference type="EMBL" id="KNF08907.1"/>
    </source>
</evidence>
<keyword evidence="2" id="KW-0645">Protease</keyword>
<protein>
    <submittedName>
        <fullName evidence="7">Cell wall-associated hydrolase</fullName>
    </submittedName>
</protein>
<comment type="caution">
    <text evidence="7">The sequence shown here is derived from an EMBL/GenBank/DDBJ whole genome shotgun (WGS) entry which is preliminary data.</text>
</comment>
<keyword evidence="3 7" id="KW-0378">Hydrolase</keyword>
<keyword evidence="5" id="KW-0472">Membrane</keyword>
<keyword evidence="8" id="KW-1185">Reference proteome</keyword>